<dbReference type="SUPFAM" id="SSF48431">
    <property type="entry name" value="Lipovitellin-phosvitin complex, superhelical domain"/>
    <property type="match status" value="1"/>
</dbReference>
<evidence type="ECO:0000256" key="3">
    <source>
        <dbReference type="ARBA" id="ARBA00022737"/>
    </source>
</evidence>
<name>A0A6H5HPM9_9HEMI</name>
<feature type="domain" description="Vitellogenin" evidence="8">
    <location>
        <begin position="574"/>
        <end position="759"/>
    </location>
</feature>
<evidence type="ECO:0000259" key="9">
    <source>
        <dbReference type="Pfam" id="PF11904"/>
    </source>
</evidence>
<dbReference type="GO" id="GO:0006621">
    <property type="term" value="P:protein retention in ER lumen"/>
    <property type="evidence" value="ECO:0007669"/>
    <property type="project" value="TreeGrafter"/>
</dbReference>
<organism evidence="10 11">
    <name type="scientific">Nesidiocoris tenuis</name>
    <dbReference type="NCBI Taxonomy" id="355587"/>
    <lineage>
        <taxon>Eukaryota</taxon>
        <taxon>Metazoa</taxon>
        <taxon>Ecdysozoa</taxon>
        <taxon>Arthropoda</taxon>
        <taxon>Hexapoda</taxon>
        <taxon>Insecta</taxon>
        <taxon>Pterygota</taxon>
        <taxon>Neoptera</taxon>
        <taxon>Paraneoptera</taxon>
        <taxon>Hemiptera</taxon>
        <taxon>Heteroptera</taxon>
        <taxon>Panheteroptera</taxon>
        <taxon>Cimicomorpha</taxon>
        <taxon>Miridae</taxon>
        <taxon>Dicyphina</taxon>
        <taxon>Nesidiocoris</taxon>
    </lineage>
</organism>
<dbReference type="OrthoDB" id="1585644at2759"/>
<dbReference type="InterPro" id="IPR001747">
    <property type="entry name" value="Vitellogenin_N"/>
</dbReference>
<keyword evidence="3" id="KW-0677">Repeat</keyword>
<gene>
    <name evidence="10" type="ORF">NTEN_LOCUS22202</name>
</gene>
<evidence type="ECO:0000256" key="2">
    <source>
        <dbReference type="ARBA" id="ARBA00004308"/>
    </source>
</evidence>
<evidence type="ECO:0000256" key="7">
    <source>
        <dbReference type="SAM" id="MobiDB-lite"/>
    </source>
</evidence>
<evidence type="ECO:0000313" key="11">
    <source>
        <dbReference type="Proteomes" id="UP000479000"/>
    </source>
</evidence>
<feature type="domain" description="Ankyrin repeat" evidence="9">
    <location>
        <begin position="139"/>
        <end position="405"/>
    </location>
</feature>
<dbReference type="EMBL" id="CADCXU010032515">
    <property type="protein sequence ID" value="CAB0018293.1"/>
    <property type="molecule type" value="Genomic_DNA"/>
</dbReference>
<dbReference type="Gene3D" id="1.25.10.20">
    <property type="entry name" value="Vitellinogen, superhelical"/>
    <property type="match status" value="2"/>
</dbReference>
<dbReference type="Proteomes" id="UP000479000">
    <property type="component" value="Unassembled WGS sequence"/>
</dbReference>
<keyword evidence="5" id="KW-0040">ANK repeat</keyword>
<dbReference type="InterPro" id="IPR021832">
    <property type="entry name" value="ANKRD13"/>
</dbReference>
<keyword evidence="4" id="KW-0256">Endoplasmic reticulum</keyword>
<dbReference type="Gene3D" id="1.25.40.20">
    <property type="entry name" value="Ankyrin repeat-containing domain"/>
    <property type="match status" value="1"/>
</dbReference>
<dbReference type="GO" id="GO:0005102">
    <property type="term" value="F:signaling receptor binding"/>
    <property type="evidence" value="ECO:0007669"/>
    <property type="project" value="TreeGrafter"/>
</dbReference>
<evidence type="ECO:0008006" key="12">
    <source>
        <dbReference type="Google" id="ProtNLM"/>
    </source>
</evidence>
<evidence type="ECO:0000259" key="8">
    <source>
        <dbReference type="Pfam" id="PF01347"/>
    </source>
</evidence>
<reference evidence="10 11" key="1">
    <citation type="submission" date="2020-02" db="EMBL/GenBank/DDBJ databases">
        <authorList>
            <person name="Ferguson B K."/>
        </authorList>
    </citation>
    <scope>NUCLEOTIDE SEQUENCE [LARGE SCALE GENOMIC DNA]</scope>
</reference>
<feature type="region of interest" description="Disordered" evidence="7">
    <location>
        <begin position="870"/>
        <end position="889"/>
    </location>
</feature>
<dbReference type="AlphaFoldDB" id="A0A6H5HPM9"/>
<feature type="domain" description="Vitellogenin" evidence="8">
    <location>
        <begin position="762"/>
        <end position="811"/>
    </location>
</feature>
<keyword evidence="11" id="KW-1185">Reference proteome</keyword>
<dbReference type="InterPro" id="IPR015819">
    <property type="entry name" value="Lipid_transp_b-sht_shell"/>
</dbReference>
<dbReference type="PANTHER" id="PTHR12447">
    <property type="entry name" value="ANKYRIN REPEAT DOMAIN-CONTAINING PROTEIN 13"/>
    <property type="match status" value="1"/>
</dbReference>
<dbReference type="InterPro" id="IPR055285">
    <property type="entry name" value="ANKRD13_C"/>
</dbReference>
<sequence>MTDVQDSFPLHESVFRGDVRKLSALLRTHNVEKKDKHECVQLLLAHNAPVRVKNIVGWSPLAEAISYGDRQTIASLVRKLKIQRREHIEKRRPSLVEALKQMGDFYMELKWDFTSWVPLVSRILPSDICKIHKKGSSIRLDSTLVDFNDMRWERGDVSFLFLGHVKPSEALTVLDNKEGLFQRVRYEETEMEIEDEVDILMSSDIMAAQMSTKSITFTKAQSGWFFREDKKETVGAFNADVYDINGMVLESRKRREHLSEEDLMKNKAIMEKLTKGNTPVIDCNGEELGRRMSLTPPPDPGISWEEYMACEPGEYPNLGRKLVNKETSKAFRATVAMSPEFPLSVSMLLDVLEVIGPFKHFNKLREFIQIKLPPGFPVKIDIPILPTVTAKITFQDFEFRDDIDSKLFEIPPYYKEDQNRTERSIIPSMVVMEALPSTGFSRLFYQFPLPKINFDSYIILLRWVRGQPSQKWGLTLIRLAAGGQPTNLSTSSFAKWPNLIKLESGKSYVYDLVGSTVTTKPGAKSDVAKLGLSAKVEIVAGANCENVITLSNVQTSGPDGKDIQGSDMLSGELKVTQQFEGGALKSAEAQEVYEYNPTAALEAGTKVTITTKLTLSGTAAKGLPDASKAIVPKSIRFDVPHEEPVKGTSAEIAALLKKGIESRAVDSTDATIFSSLVKAVNAAPKDELLTVYNQAKSGAGFSDKETARKMLLDAIFSASSASRTETLAELIKSKEVPANELPMWYARIGAVKHVSRAALTATLVKEAALKVFQNAEEDSELRIKAYLALLGCPCGKVAEAVKNVLNGDSLQVLPSISVVIFRSTVSPSRPVRGLRSTSTRRPALTSPYAFLTVKALTSWWVYRSANRKSSRSRPTSAQRSRSPAKPRPQLPCLTMSRGVILVDLEDDKSRKWKIQGLSINTPRGSLVLDGTGSYSEKGIEGDNKLTFGEDSVTIKAHALQEGNTKSLKLAVSPSQYKDASFDLLLSQTKTGELGTKLDYENKIVLTHGPDPNSKESRLSIINKLKRDAKASSLSLSSQGNCQFASYLRLQTRPCPWIQNDWST</sequence>
<evidence type="ECO:0000256" key="6">
    <source>
        <dbReference type="ARBA" id="ARBA00023136"/>
    </source>
</evidence>
<evidence type="ECO:0000256" key="1">
    <source>
        <dbReference type="ARBA" id="ARBA00004240"/>
    </source>
</evidence>
<dbReference type="GO" id="GO:0005319">
    <property type="term" value="F:lipid transporter activity"/>
    <property type="evidence" value="ECO:0007669"/>
    <property type="project" value="InterPro"/>
</dbReference>
<keyword evidence="6" id="KW-0472">Membrane</keyword>
<evidence type="ECO:0000313" key="10">
    <source>
        <dbReference type="EMBL" id="CAB0018293.1"/>
    </source>
</evidence>
<proteinExistence type="predicted"/>
<dbReference type="InterPro" id="IPR011030">
    <property type="entry name" value="Lipovitellin_superhlx_dom"/>
</dbReference>
<evidence type="ECO:0000256" key="5">
    <source>
        <dbReference type="ARBA" id="ARBA00023043"/>
    </source>
</evidence>
<protein>
    <recommendedName>
        <fullName evidence="12">Vitellogenin domain-containing protein</fullName>
    </recommendedName>
</protein>
<dbReference type="SUPFAM" id="SSF56968">
    <property type="entry name" value="Lipovitellin-phosvitin complex, beta-sheet shell regions"/>
    <property type="match status" value="1"/>
</dbReference>
<dbReference type="GO" id="GO:0005783">
    <property type="term" value="C:endoplasmic reticulum"/>
    <property type="evidence" value="ECO:0007669"/>
    <property type="project" value="UniProtKB-SubCell"/>
</dbReference>
<comment type="subcellular location">
    <subcellularLocation>
        <location evidence="2">Endomembrane system</location>
    </subcellularLocation>
    <subcellularLocation>
        <location evidence="1">Endoplasmic reticulum</location>
    </subcellularLocation>
</comment>
<feature type="compositionally biased region" description="Polar residues" evidence="7">
    <location>
        <begin position="872"/>
        <end position="881"/>
    </location>
</feature>
<dbReference type="InterPro" id="IPR036770">
    <property type="entry name" value="Ankyrin_rpt-contain_sf"/>
</dbReference>
<dbReference type="SUPFAM" id="SSF48403">
    <property type="entry name" value="Ankyrin repeat"/>
    <property type="match status" value="1"/>
</dbReference>
<dbReference type="PANTHER" id="PTHR12447:SF25">
    <property type="entry name" value="ANKYRIN REPEAT DOMAIN-CONTAINING PROTEIN 13C"/>
    <property type="match status" value="1"/>
</dbReference>
<dbReference type="Pfam" id="PF11904">
    <property type="entry name" value="ANKRD13_C"/>
    <property type="match status" value="1"/>
</dbReference>
<accession>A0A6H5HPM9</accession>
<evidence type="ECO:0000256" key="4">
    <source>
        <dbReference type="ARBA" id="ARBA00022824"/>
    </source>
</evidence>
<dbReference type="Pfam" id="PF01347">
    <property type="entry name" value="Vitellogenin_N"/>
    <property type="match status" value="2"/>
</dbReference>